<feature type="domain" description="NfeD-like C-terminal" evidence="7">
    <location>
        <begin position="90"/>
        <end position="147"/>
    </location>
</feature>
<organism evidence="8 9">
    <name type="scientific">Arthrobacter gallicola</name>
    <dbReference type="NCBI Taxonomy" id="2762225"/>
    <lineage>
        <taxon>Bacteria</taxon>
        <taxon>Bacillati</taxon>
        <taxon>Actinomycetota</taxon>
        <taxon>Actinomycetes</taxon>
        <taxon>Micrococcales</taxon>
        <taxon>Micrococcaceae</taxon>
        <taxon>Arthrobacter</taxon>
    </lineage>
</organism>
<keyword evidence="9" id="KW-1185">Reference proteome</keyword>
<dbReference type="InterPro" id="IPR052165">
    <property type="entry name" value="Membrane_assoc_protease"/>
</dbReference>
<evidence type="ECO:0000256" key="6">
    <source>
        <dbReference type="SAM" id="Phobius"/>
    </source>
</evidence>
<evidence type="ECO:0000256" key="5">
    <source>
        <dbReference type="SAM" id="MobiDB-lite"/>
    </source>
</evidence>
<accession>A0ABR8UNL7</accession>
<keyword evidence="2 6" id="KW-0812">Transmembrane</keyword>
<dbReference type="PANTHER" id="PTHR33507:SF3">
    <property type="entry name" value="INNER MEMBRANE PROTEIN YBBJ"/>
    <property type="match status" value="1"/>
</dbReference>
<dbReference type="Pfam" id="PF01957">
    <property type="entry name" value="NfeD"/>
    <property type="match status" value="1"/>
</dbReference>
<feature type="transmembrane region" description="Helical" evidence="6">
    <location>
        <begin position="30"/>
        <end position="50"/>
    </location>
</feature>
<dbReference type="EMBL" id="JACSQD010000001">
    <property type="protein sequence ID" value="MBD7994152.1"/>
    <property type="molecule type" value="Genomic_DNA"/>
</dbReference>
<reference evidence="8 9" key="1">
    <citation type="submission" date="2020-08" db="EMBL/GenBank/DDBJ databases">
        <title>A Genomic Blueprint of the Chicken Gut Microbiome.</title>
        <authorList>
            <person name="Gilroy R."/>
            <person name="Ravi A."/>
            <person name="Getino M."/>
            <person name="Pursley I."/>
            <person name="Horton D.L."/>
            <person name="Alikhan N.-F."/>
            <person name="Baker D."/>
            <person name="Gharbi K."/>
            <person name="Hall N."/>
            <person name="Watson M."/>
            <person name="Adriaenssens E.M."/>
            <person name="Foster-Nyarko E."/>
            <person name="Jarju S."/>
            <person name="Secka A."/>
            <person name="Antonio M."/>
            <person name="Oren A."/>
            <person name="Chaudhuri R."/>
            <person name="La Ragione R.M."/>
            <person name="Hildebrand F."/>
            <person name="Pallen M.J."/>
        </authorList>
    </citation>
    <scope>NUCLEOTIDE SEQUENCE [LARGE SCALE GENOMIC DNA]</scope>
    <source>
        <strain evidence="8 9">Sa2CUA1</strain>
    </source>
</reference>
<evidence type="ECO:0000313" key="8">
    <source>
        <dbReference type="EMBL" id="MBD7994152.1"/>
    </source>
</evidence>
<evidence type="ECO:0000256" key="4">
    <source>
        <dbReference type="ARBA" id="ARBA00023136"/>
    </source>
</evidence>
<protein>
    <submittedName>
        <fullName evidence="8">NfeD family protein</fullName>
    </submittedName>
</protein>
<dbReference type="InterPro" id="IPR012340">
    <property type="entry name" value="NA-bd_OB-fold"/>
</dbReference>
<proteinExistence type="predicted"/>
<feature type="region of interest" description="Disordered" evidence="5">
    <location>
        <begin position="147"/>
        <end position="169"/>
    </location>
</feature>
<dbReference type="Gene3D" id="2.40.50.140">
    <property type="entry name" value="Nucleic acid-binding proteins"/>
    <property type="match status" value="1"/>
</dbReference>
<keyword evidence="4 6" id="KW-0472">Membrane</keyword>
<dbReference type="RefSeq" id="WP_191806872.1">
    <property type="nucleotide sequence ID" value="NZ_JACSQD010000001.1"/>
</dbReference>
<feature type="transmembrane region" description="Helical" evidence="6">
    <location>
        <begin position="6"/>
        <end position="23"/>
    </location>
</feature>
<comment type="subcellular location">
    <subcellularLocation>
        <location evidence="1">Membrane</location>
        <topology evidence="1">Multi-pass membrane protein</topology>
    </subcellularLocation>
</comment>
<dbReference type="InterPro" id="IPR002810">
    <property type="entry name" value="NfeD-like_C"/>
</dbReference>
<sequence>MYEWLVTYGWVVWLVLFLGLAAIETLTLDLFFAMLSVGALAAMLAAILSAPLFLQVVVFSVVSLLMIVLVRPVALKHLNMGTRDQRSNIERLIGEAAVTLEPVGSRSGTVKIGGDTWTARSGDGSLLPAGEQVAVTRIDGATAVVEPIRPAGGTEPAGPFGQDDGLTGR</sequence>
<keyword evidence="3 6" id="KW-1133">Transmembrane helix</keyword>
<evidence type="ECO:0000256" key="2">
    <source>
        <dbReference type="ARBA" id="ARBA00022692"/>
    </source>
</evidence>
<dbReference type="PANTHER" id="PTHR33507">
    <property type="entry name" value="INNER MEMBRANE PROTEIN YBBJ"/>
    <property type="match status" value="1"/>
</dbReference>
<comment type="caution">
    <text evidence="8">The sequence shown here is derived from an EMBL/GenBank/DDBJ whole genome shotgun (WGS) entry which is preliminary data.</text>
</comment>
<feature type="transmembrane region" description="Helical" evidence="6">
    <location>
        <begin position="56"/>
        <end position="74"/>
    </location>
</feature>
<evidence type="ECO:0000256" key="1">
    <source>
        <dbReference type="ARBA" id="ARBA00004141"/>
    </source>
</evidence>
<evidence type="ECO:0000259" key="7">
    <source>
        <dbReference type="Pfam" id="PF01957"/>
    </source>
</evidence>
<name>A0ABR8UNL7_9MICC</name>
<dbReference type="SUPFAM" id="SSF141322">
    <property type="entry name" value="NfeD domain-like"/>
    <property type="match status" value="1"/>
</dbReference>
<dbReference type="Proteomes" id="UP000609874">
    <property type="component" value="Unassembled WGS sequence"/>
</dbReference>
<evidence type="ECO:0000256" key="3">
    <source>
        <dbReference type="ARBA" id="ARBA00022989"/>
    </source>
</evidence>
<gene>
    <name evidence="8" type="ORF">H9639_02420</name>
</gene>
<evidence type="ECO:0000313" key="9">
    <source>
        <dbReference type="Proteomes" id="UP000609874"/>
    </source>
</evidence>